<feature type="region of interest" description="Disordered" evidence="1">
    <location>
        <begin position="32"/>
        <end position="62"/>
    </location>
</feature>
<reference evidence="3 4" key="1">
    <citation type="submission" date="2017-12" db="EMBL/GenBank/DDBJ databases">
        <title>Comparative genomics of Botrytis spp.</title>
        <authorList>
            <person name="Valero-Jimenez C.A."/>
            <person name="Tapia P."/>
            <person name="Veloso J."/>
            <person name="Silva-Moreno E."/>
            <person name="Staats M."/>
            <person name="Valdes J.H."/>
            <person name="Van Kan J.A.L."/>
        </authorList>
    </citation>
    <scope>NUCLEOTIDE SEQUENCE [LARGE SCALE GENOMIC DNA]</scope>
    <source>
        <strain evidence="3 4">Be9601</strain>
    </source>
</reference>
<feature type="region of interest" description="Disordered" evidence="1">
    <location>
        <begin position="79"/>
        <end position="115"/>
    </location>
</feature>
<dbReference type="AlphaFoldDB" id="A0A4Z1JY00"/>
<keyword evidence="2" id="KW-0732">Signal</keyword>
<feature type="compositionally biased region" description="Basic and acidic residues" evidence="1">
    <location>
        <begin position="40"/>
        <end position="52"/>
    </location>
</feature>
<keyword evidence="4" id="KW-1185">Reference proteome</keyword>
<feature type="compositionally biased region" description="Basic residues" evidence="1">
    <location>
        <begin position="53"/>
        <end position="62"/>
    </location>
</feature>
<gene>
    <name evidence="3" type="ORF">BELL_0067g00020</name>
</gene>
<dbReference type="Proteomes" id="UP000297229">
    <property type="component" value="Unassembled WGS sequence"/>
</dbReference>
<protein>
    <submittedName>
        <fullName evidence="3">Uncharacterized protein</fullName>
    </submittedName>
</protein>
<dbReference type="EMBL" id="PQXM01000067">
    <property type="protein sequence ID" value="TGO78408.1"/>
    <property type="molecule type" value="Genomic_DNA"/>
</dbReference>
<proteinExistence type="predicted"/>
<feature type="signal peptide" evidence="2">
    <location>
        <begin position="1"/>
        <end position="25"/>
    </location>
</feature>
<accession>A0A4Z1JY00</accession>
<evidence type="ECO:0000313" key="4">
    <source>
        <dbReference type="Proteomes" id="UP000297229"/>
    </source>
</evidence>
<evidence type="ECO:0000313" key="3">
    <source>
        <dbReference type="EMBL" id="TGO78408.1"/>
    </source>
</evidence>
<evidence type="ECO:0000256" key="2">
    <source>
        <dbReference type="SAM" id="SignalP"/>
    </source>
</evidence>
<feature type="compositionally biased region" description="Basic and acidic residues" evidence="1">
    <location>
        <begin position="80"/>
        <end position="115"/>
    </location>
</feature>
<sequence>MPQKWAYNVLLLCFTHLSIIHILQTAAVITMSPTNQPKKSRPELTPEPTIKHRSERGRKLHNAKKRYAKQIPSMAQEYIELGRDAGRANDRAKTQERRAERKDNVPAERLSDLAM</sequence>
<evidence type="ECO:0000256" key="1">
    <source>
        <dbReference type="SAM" id="MobiDB-lite"/>
    </source>
</evidence>
<comment type="caution">
    <text evidence="3">The sequence shown here is derived from an EMBL/GenBank/DDBJ whole genome shotgun (WGS) entry which is preliminary data.</text>
</comment>
<feature type="chain" id="PRO_5021279208" evidence="2">
    <location>
        <begin position="26"/>
        <end position="115"/>
    </location>
</feature>
<name>A0A4Z1JY00_9HELO</name>
<organism evidence="3 4">
    <name type="scientific">Botrytis elliptica</name>
    <dbReference type="NCBI Taxonomy" id="278938"/>
    <lineage>
        <taxon>Eukaryota</taxon>
        <taxon>Fungi</taxon>
        <taxon>Dikarya</taxon>
        <taxon>Ascomycota</taxon>
        <taxon>Pezizomycotina</taxon>
        <taxon>Leotiomycetes</taxon>
        <taxon>Helotiales</taxon>
        <taxon>Sclerotiniaceae</taxon>
        <taxon>Botrytis</taxon>
    </lineage>
</organism>